<dbReference type="Proteomes" id="UP000761534">
    <property type="component" value="Unassembled WGS sequence"/>
</dbReference>
<feature type="domain" description="Beta-lactamase-related" evidence="2">
    <location>
        <begin position="57"/>
        <end position="404"/>
    </location>
</feature>
<dbReference type="SUPFAM" id="SSF56601">
    <property type="entry name" value="beta-lactamase/transpeptidase-like"/>
    <property type="match status" value="1"/>
</dbReference>
<dbReference type="PANTHER" id="PTHR43283">
    <property type="entry name" value="BETA-LACTAMASE-RELATED"/>
    <property type="match status" value="1"/>
</dbReference>
<sequence>MKVSKVVLGAALSQVCWGRVREGSPESVGMDSAALKQLEKNMSDFNTHPPSGEEHPVQPGSAVVVGHEGVVVSRFATGYAQLYADANGTKLPVHERRKTEIDTIYDLASLSKLFTTIAALREIDNDRISISEPVAKYVPEFAQGGKGNVTIEQLLTHTSGFDADPEPPLYYTDEYHTVEERRKAILASKLINRPGEKFLYSDINFMTMQIVLERVTCRRLDDLVGDYTKILGMHDTYYNRGNKPLHADHRFERTVAEEFQIAVMGDKEPKRPQPVRGTVHDENAYSLDGVSGHAGVFSTVDDVAVLCQMILNNGTYNGHRVLSHDAVDLIFHNFNTKFPEDAHGLGFELNQTYWSGPMANPLCAGHTGFTGTTLAIDRASNTFFILFANKVHPTREWPSNNVAREALGYWVAKALGKDV</sequence>
<dbReference type="InterPro" id="IPR050789">
    <property type="entry name" value="Diverse_Enzym_Activities"/>
</dbReference>
<keyword evidence="4" id="KW-1185">Reference proteome</keyword>
<dbReference type="PANTHER" id="PTHR43283:SF11">
    <property type="entry name" value="BETA-LACTAMASE-RELATED DOMAIN-CONTAINING PROTEIN"/>
    <property type="match status" value="1"/>
</dbReference>
<dbReference type="VEuPathDB" id="FungiDB:TRICI_005089"/>
<dbReference type="InterPro" id="IPR012338">
    <property type="entry name" value="Beta-lactam/transpept-like"/>
</dbReference>
<accession>A0A642UWM3</accession>
<dbReference type="InterPro" id="IPR001466">
    <property type="entry name" value="Beta-lactam-related"/>
</dbReference>
<dbReference type="Pfam" id="PF00144">
    <property type="entry name" value="Beta-lactamase"/>
    <property type="match status" value="1"/>
</dbReference>
<dbReference type="EMBL" id="SWFS01000390">
    <property type="protein sequence ID" value="KAA8906850.1"/>
    <property type="molecule type" value="Genomic_DNA"/>
</dbReference>
<name>A0A642UWM3_9ASCO</name>
<organism evidence="3 4">
    <name type="scientific">Trichomonascus ciferrii</name>
    <dbReference type="NCBI Taxonomy" id="44093"/>
    <lineage>
        <taxon>Eukaryota</taxon>
        <taxon>Fungi</taxon>
        <taxon>Dikarya</taxon>
        <taxon>Ascomycota</taxon>
        <taxon>Saccharomycotina</taxon>
        <taxon>Dipodascomycetes</taxon>
        <taxon>Dipodascales</taxon>
        <taxon>Trichomonascaceae</taxon>
        <taxon>Trichomonascus</taxon>
        <taxon>Trichomonascus ciferrii complex</taxon>
    </lineage>
</organism>
<dbReference type="AlphaFoldDB" id="A0A642UWM3"/>
<comment type="caution">
    <text evidence="3">The sequence shown here is derived from an EMBL/GenBank/DDBJ whole genome shotgun (WGS) entry which is preliminary data.</text>
</comment>
<dbReference type="GO" id="GO:0016787">
    <property type="term" value="F:hydrolase activity"/>
    <property type="evidence" value="ECO:0007669"/>
    <property type="project" value="UniProtKB-KW"/>
</dbReference>
<evidence type="ECO:0000313" key="4">
    <source>
        <dbReference type="Proteomes" id="UP000761534"/>
    </source>
</evidence>
<protein>
    <recommendedName>
        <fullName evidence="2">Beta-lactamase-related domain-containing protein</fullName>
    </recommendedName>
</protein>
<proteinExistence type="predicted"/>
<evidence type="ECO:0000313" key="3">
    <source>
        <dbReference type="EMBL" id="KAA8906850.1"/>
    </source>
</evidence>
<evidence type="ECO:0000256" key="1">
    <source>
        <dbReference type="ARBA" id="ARBA00022801"/>
    </source>
</evidence>
<evidence type="ECO:0000259" key="2">
    <source>
        <dbReference type="Pfam" id="PF00144"/>
    </source>
</evidence>
<gene>
    <name evidence="3" type="ORF">TRICI_005089</name>
</gene>
<keyword evidence="1" id="KW-0378">Hydrolase</keyword>
<dbReference type="Gene3D" id="3.40.710.10">
    <property type="entry name" value="DD-peptidase/beta-lactamase superfamily"/>
    <property type="match status" value="1"/>
</dbReference>
<reference evidence="3" key="1">
    <citation type="journal article" date="2019" name="G3 (Bethesda)">
        <title>Genome Assemblies of Two Rare Opportunistic Yeast Pathogens: Diutina rugosa (syn. Candida rugosa) and Trichomonascus ciferrii (syn. Candida ciferrii).</title>
        <authorList>
            <person name="Mixao V."/>
            <person name="Saus E."/>
            <person name="Hansen A.P."/>
            <person name="Lass-Florl C."/>
            <person name="Gabaldon T."/>
        </authorList>
    </citation>
    <scope>NUCLEOTIDE SEQUENCE</scope>
    <source>
        <strain evidence="3">CBS 4856</strain>
    </source>
</reference>
<dbReference type="OrthoDB" id="6220758at2759"/>